<name>A0A6B0VHA6_9EURY</name>
<sequence>MDEDAPADSADSDTIQWRRDASTSRTVRLLWSLGVGTFFAAIVIIAVWRVYDLAAQTGNGSIAVAFFAALAATILALIASSNTERHLEALTRRLPVGSPSGDALERVMNAVTGTVVMIGVIGTLMAIGRFVSRRELLGELGAGPFTGLAALLIPIALVALVLASFLRSVGTLDREERAIYLYDPDQRVDLEVIEGVSSRRFGDATILKLEYAEPDGQYVAGPRRIVVPPAVAQELQSLVEYR</sequence>
<feature type="transmembrane region" description="Helical" evidence="1">
    <location>
        <begin position="29"/>
        <end position="48"/>
    </location>
</feature>
<gene>
    <name evidence="2" type="ORF">GS429_02290</name>
</gene>
<protein>
    <submittedName>
        <fullName evidence="2">Uncharacterized protein</fullName>
    </submittedName>
</protein>
<evidence type="ECO:0000256" key="1">
    <source>
        <dbReference type="SAM" id="Phobius"/>
    </source>
</evidence>
<keyword evidence="1" id="KW-0812">Transmembrane</keyword>
<accession>A0A6B0VHA6</accession>
<keyword evidence="1" id="KW-1133">Transmembrane helix</keyword>
<feature type="transmembrane region" description="Helical" evidence="1">
    <location>
        <begin position="147"/>
        <end position="166"/>
    </location>
</feature>
<feature type="transmembrane region" description="Helical" evidence="1">
    <location>
        <begin position="107"/>
        <end position="127"/>
    </location>
</feature>
<dbReference type="OrthoDB" id="157319at2157"/>
<dbReference type="Proteomes" id="UP000434101">
    <property type="component" value="Unassembled WGS sequence"/>
</dbReference>
<keyword evidence="3" id="KW-1185">Reference proteome</keyword>
<organism evidence="2 3">
    <name type="scientific">Natronorubrum halalkaliphilum</name>
    <dbReference type="NCBI Taxonomy" id="2691917"/>
    <lineage>
        <taxon>Archaea</taxon>
        <taxon>Methanobacteriati</taxon>
        <taxon>Methanobacteriota</taxon>
        <taxon>Stenosarchaea group</taxon>
        <taxon>Halobacteria</taxon>
        <taxon>Halobacteriales</taxon>
        <taxon>Natrialbaceae</taxon>
        <taxon>Natronorubrum</taxon>
    </lineage>
</organism>
<reference evidence="2 3" key="1">
    <citation type="submission" date="2020-01" db="EMBL/GenBank/DDBJ databases">
        <title>Natronorubrum sp. JWXQ-INN 674 isolated from Inner Mongolia Autonomous Region of China.</title>
        <authorList>
            <person name="Xue Q."/>
        </authorList>
    </citation>
    <scope>NUCLEOTIDE SEQUENCE [LARGE SCALE GENOMIC DNA]</scope>
    <source>
        <strain evidence="2 3">JWXQ-INN-674</strain>
    </source>
</reference>
<dbReference type="EMBL" id="WUYX01000010">
    <property type="protein sequence ID" value="MXV60920.1"/>
    <property type="molecule type" value="Genomic_DNA"/>
</dbReference>
<dbReference type="AlphaFoldDB" id="A0A6B0VHA6"/>
<dbReference type="RefSeq" id="WP_160062343.1">
    <property type="nucleotide sequence ID" value="NZ_WUYX01000010.1"/>
</dbReference>
<proteinExistence type="predicted"/>
<evidence type="ECO:0000313" key="2">
    <source>
        <dbReference type="EMBL" id="MXV60920.1"/>
    </source>
</evidence>
<keyword evidence="1" id="KW-0472">Membrane</keyword>
<evidence type="ECO:0000313" key="3">
    <source>
        <dbReference type="Proteomes" id="UP000434101"/>
    </source>
</evidence>
<comment type="caution">
    <text evidence="2">The sequence shown here is derived from an EMBL/GenBank/DDBJ whole genome shotgun (WGS) entry which is preliminary data.</text>
</comment>
<feature type="transmembrane region" description="Helical" evidence="1">
    <location>
        <begin position="60"/>
        <end position="79"/>
    </location>
</feature>